<dbReference type="RefSeq" id="WP_203795850.1">
    <property type="nucleotide sequence ID" value="NZ_BAAAQE010000036.1"/>
</dbReference>
<dbReference type="CDD" id="cd00568">
    <property type="entry name" value="TPP_enzymes"/>
    <property type="match status" value="1"/>
</dbReference>
<name>A0ABQ3X8E7_9ACTN</name>
<dbReference type="Proteomes" id="UP000612282">
    <property type="component" value="Unassembled WGS sequence"/>
</dbReference>
<evidence type="ECO:0000259" key="6">
    <source>
        <dbReference type="Pfam" id="PF02776"/>
    </source>
</evidence>
<sequence>MTTDRVPTTSRRGADAIVDTLIAHGVTTMFGVPGDTGVILYDALHGRQDEIEHVLARDERHAASMADGYARVTNRIGVVEVSSGGGTTFVVGGLGEPFAAGVPVLLITSDIHAASRGTGALTEIDQVALFTAVTKWRTMVQSADEIPAAISTAIREATTGRPGPVAVIVPENILEEHTSVPVTAAPATAPAVRAAAGEEKVAEAARLLTAAQRPAIVAGGGVHVSGAYAELSLLADTLGAPVATSIHGQGSIPTGDPWHVGIVGNNSGQPGANALVAAADVVLLVGTRGNATNTNSWTAPSRTGTTVIQIDIEQARAGRNFAGSLGLAGDCATVLGQLAAAVKPVASDRREARLAAATAARADGTPRPEGDEFAPGVLYPRAVVELVRDLLGEDVTVVADPGTPTPNVAAFWTQERAAKRTVIPRGHGPMGFAIPAAIGAAKATTGRPVVSVTADGSFAMSCGELETAARFRLPILFLQFTNNSMGWIKMLQHLYTEGRYFGVDPGPVDAPMVARANGIEGIRAESMDQLRQAVQSFSDDPRPYYIDIQVPHMIDFAPPVPAWDSGLAGNTERPVY</sequence>
<evidence type="ECO:0000256" key="1">
    <source>
        <dbReference type="ARBA" id="ARBA00007812"/>
    </source>
</evidence>
<dbReference type="InterPro" id="IPR029035">
    <property type="entry name" value="DHS-like_NAD/FAD-binding_dom"/>
</dbReference>
<dbReference type="PANTHER" id="PTHR18968:SF13">
    <property type="entry name" value="ACETOLACTATE SYNTHASE CATALYTIC SUBUNIT, MITOCHONDRIAL"/>
    <property type="match status" value="1"/>
</dbReference>
<dbReference type="Gene3D" id="3.40.50.970">
    <property type="match status" value="2"/>
</dbReference>
<comment type="similarity">
    <text evidence="1 3">Belongs to the TPP enzyme family.</text>
</comment>
<gene>
    <name evidence="7" type="primary">ilvB_2</name>
    <name evidence="7" type="ORF">Aco03nite_031760</name>
</gene>
<evidence type="ECO:0000259" key="4">
    <source>
        <dbReference type="Pfam" id="PF00205"/>
    </source>
</evidence>
<reference evidence="7 8" key="1">
    <citation type="submission" date="2021-01" db="EMBL/GenBank/DDBJ databases">
        <title>Whole genome shotgun sequence of Actinoplanes couchii NBRC 106145.</title>
        <authorList>
            <person name="Komaki H."/>
            <person name="Tamura T."/>
        </authorList>
    </citation>
    <scope>NUCLEOTIDE SEQUENCE [LARGE SCALE GENOMIC DNA]</scope>
    <source>
        <strain evidence="7 8">NBRC 106145</strain>
    </source>
</reference>
<keyword evidence="8" id="KW-1185">Reference proteome</keyword>
<dbReference type="SUPFAM" id="SSF52467">
    <property type="entry name" value="DHS-like NAD/FAD-binding domain"/>
    <property type="match status" value="1"/>
</dbReference>
<keyword evidence="2 3" id="KW-0786">Thiamine pyrophosphate</keyword>
<dbReference type="InterPro" id="IPR011766">
    <property type="entry name" value="TPP_enzyme_TPP-bd"/>
</dbReference>
<comment type="caution">
    <text evidence="7">The sequence shown here is derived from an EMBL/GenBank/DDBJ whole genome shotgun (WGS) entry which is preliminary data.</text>
</comment>
<dbReference type="CDD" id="cd07035">
    <property type="entry name" value="TPP_PYR_POX_like"/>
    <property type="match status" value="1"/>
</dbReference>
<evidence type="ECO:0000256" key="3">
    <source>
        <dbReference type="RuleBase" id="RU362132"/>
    </source>
</evidence>
<dbReference type="InterPro" id="IPR012001">
    <property type="entry name" value="Thiamin_PyroP_enz_TPP-bd_dom"/>
</dbReference>
<dbReference type="PANTHER" id="PTHR18968">
    <property type="entry name" value="THIAMINE PYROPHOSPHATE ENZYMES"/>
    <property type="match status" value="1"/>
</dbReference>
<evidence type="ECO:0000313" key="7">
    <source>
        <dbReference type="EMBL" id="GID54772.1"/>
    </source>
</evidence>
<dbReference type="Pfam" id="PF00205">
    <property type="entry name" value="TPP_enzyme_M"/>
    <property type="match status" value="1"/>
</dbReference>
<organism evidence="7 8">
    <name type="scientific">Actinoplanes couchii</name>
    <dbReference type="NCBI Taxonomy" id="403638"/>
    <lineage>
        <taxon>Bacteria</taxon>
        <taxon>Bacillati</taxon>
        <taxon>Actinomycetota</taxon>
        <taxon>Actinomycetes</taxon>
        <taxon>Micromonosporales</taxon>
        <taxon>Micromonosporaceae</taxon>
        <taxon>Actinoplanes</taxon>
    </lineage>
</organism>
<proteinExistence type="inferred from homology"/>
<evidence type="ECO:0000256" key="2">
    <source>
        <dbReference type="ARBA" id="ARBA00023052"/>
    </source>
</evidence>
<dbReference type="EMBL" id="BOMG01000042">
    <property type="protein sequence ID" value="GID54772.1"/>
    <property type="molecule type" value="Genomic_DNA"/>
</dbReference>
<feature type="domain" description="Thiamine pyrophosphate enzyme TPP-binding" evidence="5">
    <location>
        <begin position="402"/>
        <end position="548"/>
    </location>
</feature>
<feature type="domain" description="Thiamine pyrophosphate enzyme central" evidence="4">
    <location>
        <begin position="201"/>
        <end position="338"/>
    </location>
</feature>
<dbReference type="Pfam" id="PF02775">
    <property type="entry name" value="TPP_enzyme_C"/>
    <property type="match status" value="1"/>
</dbReference>
<dbReference type="InterPro" id="IPR045229">
    <property type="entry name" value="TPP_enz"/>
</dbReference>
<protein>
    <submittedName>
        <fullName evidence="7">Acetolactate synthase</fullName>
    </submittedName>
</protein>
<dbReference type="SUPFAM" id="SSF52518">
    <property type="entry name" value="Thiamin diphosphate-binding fold (THDP-binding)"/>
    <property type="match status" value="2"/>
</dbReference>
<accession>A0ABQ3X8E7</accession>
<dbReference type="InterPro" id="IPR029061">
    <property type="entry name" value="THDP-binding"/>
</dbReference>
<dbReference type="Gene3D" id="3.40.50.1220">
    <property type="entry name" value="TPP-binding domain"/>
    <property type="match status" value="1"/>
</dbReference>
<evidence type="ECO:0000259" key="5">
    <source>
        <dbReference type="Pfam" id="PF02775"/>
    </source>
</evidence>
<evidence type="ECO:0000313" key="8">
    <source>
        <dbReference type="Proteomes" id="UP000612282"/>
    </source>
</evidence>
<dbReference type="Pfam" id="PF02776">
    <property type="entry name" value="TPP_enzyme_N"/>
    <property type="match status" value="1"/>
</dbReference>
<dbReference type="InterPro" id="IPR012000">
    <property type="entry name" value="Thiamin_PyroP_enz_cen_dom"/>
</dbReference>
<feature type="domain" description="Thiamine pyrophosphate enzyme N-terminal TPP-binding" evidence="6">
    <location>
        <begin position="12"/>
        <end position="129"/>
    </location>
</feature>